<reference evidence="2" key="1">
    <citation type="submission" date="2020-11" db="EMBL/GenBank/DDBJ databases">
        <title>Isolation and identification of active actinomycetes.</title>
        <authorList>
            <person name="Sun X."/>
        </authorList>
    </citation>
    <scope>NUCLEOTIDE SEQUENCE</scope>
    <source>
        <strain evidence="2">NEAU-A11</strain>
    </source>
</reference>
<name>A0A931CEF5_9ACTN</name>
<dbReference type="RefSeq" id="WP_196416464.1">
    <property type="nucleotide sequence ID" value="NZ_JADQTO010000012.1"/>
</dbReference>
<feature type="transmembrane region" description="Helical" evidence="1">
    <location>
        <begin position="78"/>
        <end position="99"/>
    </location>
</feature>
<feature type="transmembrane region" description="Helical" evidence="1">
    <location>
        <begin position="50"/>
        <end position="71"/>
    </location>
</feature>
<sequence length="222" mass="23066">MIERHLARSGVACIAACLALFAWLHVTPPSSLVDWRTRTLSQYALLSNGWAFDVATLLLAAGSAAVLAALVRARVLRAGSGAGVALGLWVIGLVGVVVFEKHNWSVGPSVSGDVHRAASLLAFLSLPVSALLAGASGLRRPPVRAAAITVLLAGVAALLCFSPILWALLSEPWTGVRWWRAIPLGAVERLLGLAEVATVLLLARWATLAPAAAGQPEVAARA</sequence>
<dbReference type="InterPro" id="IPR009339">
    <property type="entry name" value="DUF998"/>
</dbReference>
<keyword evidence="1" id="KW-1133">Transmembrane helix</keyword>
<keyword evidence="1" id="KW-0812">Transmembrane</keyword>
<dbReference type="AlphaFoldDB" id="A0A931CEF5"/>
<accession>A0A931CEF5</accession>
<keyword evidence="3" id="KW-1185">Reference proteome</keyword>
<organism evidence="2 3">
    <name type="scientific">Actinoplanes aureus</name>
    <dbReference type="NCBI Taxonomy" id="2792083"/>
    <lineage>
        <taxon>Bacteria</taxon>
        <taxon>Bacillati</taxon>
        <taxon>Actinomycetota</taxon>
        <taxon>Actinomycetes</taxon>
        <taxon>Micromonosporales</taxon>
        <taxon>Micromonosporaceae</taxon>
        <taxon>Actinoplanes</taxon>
    </lineage>
</organism>
<feature type="transmembrane region" description="Helical" evidence="1">
    <location>
        <begin position="145"/>
        <end position="169"/>
    </location>
</feature>
<evidence type="ECO:0000313" key="2">
    <source>
        <dbReference type="EMBL" id="MBG0564678.1"/>
    </source>
</evidence>
<comment type="caution">
    <text evidence="2">The sequence shown here is derived from an EMBL/GenBank/DDBJ whole genome shotgun (WGS) entry which is preliminary data.</text>
</comment>
<dbReference type="Pfam" id="PF06197">
    <property type="entry name" value="DUF998"/>
    <property type="match status" value="1"/>
</dbReference>
<evidence type="ECO:0000313" key="3">
    <source>
        <dbReference type="Proteomes" id="UP000598146"/>
    </source>
</evidence>
<gene>
    <name evidence="2" type="ORF">I4J89_24825</name>
</gene>
<dbReference type="Proteomes" id="UP000598146">
    <property type="component" value="Unassembled WGS sequence"/>
</dbReference>
<proteinExistence type="predicted"/>
<protein>
    <submittedName>
        <fullName evidence="2">DUF998 domain-containing protein</fullName>
    </submittedName>
</protein>
<feature type="transmembrane region" description="Helical" evidence="1">
    <location>
        <begin position="119"/>
        <end position="138"/>
    </location>
</feature>
<keyword evidence="1" id="KW-0472">Membrane</keyword>
<dbReference type="EMBL" id="JADQTO010000012">
    <property type="protein sequence ID" value="MBG0564678.1"/>
    <property type="molecule type" value="Genomic_DNA"/>
</dbReference>
<evidence type="ECO:0000256" key="1">
    <source>
        <dbReference type="SAM" id="Phobius"/>
    </source>
</evidence>